<dbReference type="InterPro" id="IPR038765">
    <property type="entry name" value="Papain-like_cys_pep_sf"/>
</dbReference>
<comment type="caution">
    <text evidence="5">The sequence shown here is derived from an EMBL/GenBank/DDBJ whole genome shotgun (WGS) entry which is preliminary data.</text>
</comment>
<dbReference type="InterPro" id="IPR013517">
    <property type="entry name" value="FG-GAP"/>
</dbReference>
<name>A0A2W5TJ12_9BACT</name>
<reference evidence="5 6" key="1">
    <citation type="submission" date="2017-08" db="EMBL/GenBank/DDBJ databases">
        <title>Infants hospitalized years apart are colonized by the same room-sourced microbial strains.</title>
        <authorList>
            <person name="Brooks B."/>
            <person name="Olm M.R."/>
            <person name="Firek B.A."/>
            <person name="Baker R."/>
            <person name="Thomas B.C."/>
            <person name="Morowitz M.J."/>
            <person name="Banfield J.F."/>
        </authorList>
    </citation>
    <scope>NUCLEOTIDE SEQUENCE [LARGE SCALE GENOMIC DNA]</scope>
    <source>
        <strain evidence="5">S2_003_000_R2_14</strain>
    </source>
</reference>
<evidence type="ECO:0000256" key="3">
    <source>
        <dbReference type="SAM" id="SignalP"/>
    </source>
</evidence>
<dbReference type="Proteomes" id="UP000249061">
    <property type="component" value="Unassembled WGS sequence"/>
</dbReference>
<dbReference type="PROSITE" id="PS50911">
    <property type="entry name" value="CHAP"/>
    <property type="match status" value="1"/>
</dbReference>
<proteinExistence type="predicted"/>
<dbReference type="InterPro" id="IPR014756">
    <property type="entry name" value="Ig_E-set"/>
</dbReference>
<evidence type="ECO:0000313" key="5">
    <source>
        <dbReference type="EMBL" id="PZR15540.1"/>
    </source>
</evidence>
<dbReference type="PANTHER" id="PTHR46580:SF4">
    <property type="entry name" value="ATP_GTP-BINDING PROTEIN"/>
    <property type="match status" value="1"/>
</dbReference>
<dbReference type="Gene3D" id="2.60.40.10">
    <property type="entry name" value="Immunoglobulins"/>
    <property type="match status" value="2"/>
</dbReference>
<dbReference type="InterPro" id="IPR007921">
    <property type="entry name" value="CHAP_dom"/>
</dbReference>
<dbReference type="InterPro" id="IPR002909">
    <property type="entry name" value="IPT_dom"/>
</dbReference>
<dbReference type="AlphaFoldDB" id="A0A2W5TJ12"/>
<accession>A0A2W5TJ12</accession>
<dbReference type="SUPFAM" id="SSF81296">
    <property type="entry name" value="E set domains"/>
    <property type="match status" value="1"/>
</dbReference>
<gene>
    <name evidence="5" type="ORF">DI536_08830</name>
</gene>
<feature type="domain" description="Peptidase C51" evidence="4">
    <location>
        <begin position="26"/>
        <end position="150"/>
    </location>
</feature>
<dbReference type="SUPFAM" id="SSF54001">
    <property type="entry name" value="Cysteine proteinases"/>
    <property type="match status" value="1"/>
</dbReference>
<feature type="compositionally biased region" description="Acidic residues" evidence="2">
    <location>
        <begin position="237"/>
        <end position="249"/>
    </location>
</feature>
<feature type="signal peptide" evidence="3">
    <location>
        <begin position="1"/>
        <end position="22"/>
    </location>
</feature>
<dbReference type="SUPFAM" id="SSF69318">
    <property type="entry name" value="Integrin alpha N-terminal domain"/>
    <property type="match status" value="1"/>
</dbReference>
<dbReference type="CDD" id="cd00102">
    <property type="entry name" value="IPT"/>
    <property type="match status" value="1"/>
</dbReference>
<dbReference type="Pfam" id="PF13517">
    <property type="entry name" value="FG-GAP_3"/>
    <property type="match status" value="3"/>
</dbReference>
<protein>
    <recommendedName>
        <fullName evidence="4">Peptidase C51 domain-containing protein</fullName>
    </recommendedName>
</protein>
<dbReference type="InterPro" id="IPR028994">
    <property type="entry name" value="Integrin_alpha_N"/>
</dbReference>
<sequence>MKTSIRITAIAVVLFCSVPAQAVNFCGGVWHQNTCGRPTNIYPCCPNGSNCTWWAWESMCRNWGIGPNNWGNANTWAGNARVDPRFELVGAVPGAVATATTGRYGHVAWTIGAGGGGVTVTEQNCCSGCSGSVLTRSFAASRFNSGYVIRRGTLCSCSPGAVERRACGDCGTSARSCGGNCQWGGWSACAGPDPDGGNQVCVNGQKGVCADARRRCEGGNLACRQLVQPSNEKCDGLDNDCDGDTDEGNPTEGASDRDYAATRIDNSFPRSVPAGSKATIWVEFTNSGKKIWERGDVWLAARGGSETVSAFTTDSWPSYDLAAGLMNPVAPGEVGRFAFEIAVPNTPGARIVEKFQLEGLGRTPIICPDGELSVSLLVLNADGSTPESVKEEEKQPEMMKLTSTGCSSSGEGLLIIAVLISLLRTRLPSPRRGEGQGEGILALMLAVLFAGCVGESEIVTANQPMTIHKVSPTTVTARGGEVLTLTGSGFIKEDAEVQLGGRTLRAEFISEYELRVRTPPMYAGREPFVLAPKSEWKTELLGGLEVMPLTLRFVEAPPHALTPLDGTVNSSAIADLDQDGDLDFVTCGARCEVLFNDGRSNFLSAAVDADANVDAGVMTNDAGVAPKPLPAAKLLALTDLDGDDYPDAVLAREDGGSVYLNVAGRLDGTPALNFPALQAVTLGDLDGNGRKDLIVAAGGALTVRELQPTSSSLLLLGEEGDAGVKSLPIPAARALTLADVDGDGDDDVIVSTATAPNGIGLLLFMNTAGVLTEVPGGLPGTPVQVVMGLATGDVDHDGDVDLVAVGAGQDRLLLNDGSAHFFDATPALFPVDNSAGTSVSMVDLDRDRDLDIVVGNSAAAARLYVNEGNGRFADRTPLLPVATRTLCDVRTGDLDGDGDDDLLLVASVPTESRIYLSVEPRP</sequence>
<evidence type="ECO:0000259" key="4">
    <source>
        <dbReference type="PROSITE" id="PS50911"/>
    </source>
</evidence>
<evidence type="ECO:0000313" key="6">
    <source>
        <dbReference type="Proteomes" id="UP000249061"/>
    </source>
</evidence>
<keyword evidence="1 3" id="KW-0732">Signal</keyword>
<dbReference type="InterPro" id="IPR013783">
    <property type="entry name" value="Ig-like_fold"/>
</dbReference>
<dbReference type="Gene3D" id="3.90.1720.10">
    <property type="entry name" value="endopeptidase domain like (from Nostoc punctiforme)"/>
    <property type="match status" value="1"/>
</dbReference>
<feature type="region of interest" description="Disordered" evidence="2">
    <location>
        <begin position="237"/>
        <end position="256"/>
    </location>
</feature>
<dbReference type="PANTHER" id="PTHR46580">
    <property type="entry name" value="SENSOR KINASE-RELATED"/>
    <property type="match status" value="1"/>
</dbReference>
<dbReference type="Pfam" id="PF01833">
    <property type="entry name" value="TIG"/>
    <property type="match status" value="1"/>
</dbReference>
<dbReference type="EMBL" id="QFQP01000005">
    <property type="protein sequence ID" value="PZR15540.1"/>
    <property type="molecule type" value="Genomic_DNA"/>
</dbReference>
<dbReference type="Gene3D" id="2.130.10.130">
    <property type="entry name" value="Integrin alpha, N-terminal"/>
    <property type="match status" value="2"/>
</dbReference>
<evidence type="ECO:0000256" key="2">
    <source>
        <dbReference type="SAM" id="MobiDB-lite"/>
    </source>
</evidence>
<evidence type="ECO:0000256" key="1">
    <source>
        <dbReference type="ARBA" id="ARBA00022729"/>
    </source>
</evidence>
<feature type="chain" id="PRO_5015886883" description="Peptidase C51 domain-containing protein" evidence="3">
    <location>
        <begin position="23"/>
        <end position="922"/>
    </location>
</feature>
<organism evidence="5 6">
    <name type="scientific">Archangium gephyra</name>
    <dbReference type="NCBI Taxonomy" id="48"/>
    <lineage>
        <taxon>Bacteria</taxon>
        <taxon>Pseudomonadati</taxon>
        <taxon>Myxococcota</taxon>
        <taxon>Myxococcia</taxon>
        <taxon>Myxococcales</taxon>
        <taxon>Cystobacterineae</taxon>
        <taxon>Archangiaceae</taxon>
        <taxon>Archangium</taxon>
    </lineage>
</organism>